<evidence type="ECO:0000313" key="1">
    <source>
        <dbReference type="EMBL" id="VEL14064.1"/>
    </source>
</evidence>
<proteinExistence type="predicted"/>
<accession>A0A3S5FCQ5</accession>
<comment type="caution">
    <text evidence="1">The sequence shown here is derived from an EMBL/GenBank/DDBJ whole genome shotgun (WGS) entry which is preliminary data.</text>
</comment>
<keyword evidence="2" id="KW-1185">Reference proteome</keyword>
<name>A0A3S5FCQ5_9PLAT</name>
<evidence type="ECO:0000313" key="2">
    <source>
        <dbReference type="Proteomes" id="UP000784294"/>
    </source>
</evidence>
<organism evidence="1 2">
    <name type="scientific">Protopolystoma xenopodis</name>
    <dbReference type="NCBI Taxonomy" id="117903"/>
    <lineage>
        <taxon>Eukaryota</taxon>
        <taxon>Metazoa</taxon>
        <taxon>Spiralia</taxon>
        <taxon>Lophotrochozoa</taxon>
        <taxon>Platyhelminthes</taxon>
        <taxon>Monogenea</taxon>
        <taxon>Polyopisthocotylea</taxon>
        <taxon>Polystomatidea</taxon>
        <taxon>Polystomatidae</taxon>
        <taxon>Protopolystoma</taxon>
    </lineage>
</organism>
<reference evidence="1" key="1">
    <citation type="submission" date="2018-11" db="EMBL/GenBank/DDBJ databases">
        <authorList>
            <consortium name="Pathogen Informatics"/>
        </authorList>
    </citation>
    <scope>NUCLEOTIDE SEQUENCE</scope>
</reference>
<sequence length="80" mass="8426">MFDSVTGSCPAEMKAELVNQEGPLQTFASSSSSDELSQQKTVDVVDETQTEHLAGISADDTEAAEASNKATEASLLKIFS</sequence>
<dbReference type="EMBL" id="CAAALY010019889">
    <property type="protein sequence ID" value="VEL14064.1"/>
    <property type="molecule type" value="Genomic_DNA"/>
</dbReference>
<dbReference type="AlphaFoldDB" id="A0A3S5FCQ5"/>
<gene>
    <name evidence="1" type="ORF">PXEA_LOCUS7504</name>
</gene>
<protein>
    <submittedName>
        <fullName evidence="1">Uncharacterized protein</fullName>
    </submittedName>
</protein>
<dbReference type="Proteomes" id="UP000784294">
    <property type="component" value="Unassembled WGS sequence"/>
</dbReference>